<name>A0A0C3GHA1_PILCF</name>
<evidence type="ECO:0000313" key="3">
    <source>
        <dbReference type="EMBL" id="KIM90006.1"/>
    </source>
</evidence>
<evidence type="ECO:0000259" key="2">
    <source>
        <dbReference type="Pfam" id="PF20153"/>
    </source>
</evidence>
<reference evidence="4" key="2">
    <citation type="submission" date="2015-01" db="EMBL/GenBank/DDBJ databases">
        <title>Evolutionary Origins and Diversification of the Mycorrhizal Mutualists.</title>
        <authorList>
            <consortium name="DOE Joint Genome Institute"/>
            <consortium name="Mycorrhizal Genomics Consortium"/>
            <person name="Kohler A."/>
            <person name="Kuo A."/>
            <person name="Nagy L.G."/>
            <person name="Floudas D."/>
            <person name="Copeland A."/>
            <person name="Barry K.W."/>
            <person name="Cichocki N."/>
            <person name="Veneault-Fourrey C."/>
            <person name="LaButti K."/>
            <person name="Lindquist E.A."/>
            <person name="Lipzen A."/>
            <person name="Lundell T."/>
            <person name="Morin E."/>
            <person name="Murat C."/>
            <person name="Riley R."/>
            <person name="Ohm R."/>
            <person name="Sun H."/>
            <person name="Tunlid A."/>
            <person name="Henrissat B."/>
            <person name="Grigoriev I.V."/>
            <person name="Hibbett D.S."/>
            <person name="Martin F."/>
        </authorList>
    </citation>
    <scope>NUCLEOTIDE SEQUENCE [LARGE SCALE GENOMIC DNA]</scope>
    <source>
        <strain evidence="4">F 1598</strain>
    </source>
</reference>
<accession>A0A0C3GHA1</accession>
<protein>
    <recommendedName>
        <fullName evidence="2">DUF6535 domain-containing protein</fullName>
    </recommendedName>
</protein>
<dbReference type="Proteomes" id="UP000054166">
    <property type="component" value="Unassembled WGS sequence"/>
</dbReference>
<feature type="transmembrane region" description="Helical" evidence="1">
    <location>
        <begin position="121"/>
        <end position="141"/>
    </location>
</feature>
<feature type="transmembrane region" description="Helical" evidence="1">
    <location>
        <begin position="148"/>
        <end position="171"/>
    </location>
</feature>
<keyword evidence="4" id="KW-1185">Reference proteome</keyword>
<keyword evidence="1" id="KW-0472">Membrane</keyword>
<feature type="transmembrane region" description="Helical" evidence="1">
    <location>
        <begin position="62"/>
        <end position="81"/>
    </location>
</feature>
<reference evidence="3 4" key="1">
    <citation type="submission" date="2014-04" db="EMBL/GenBank/DDBJ databases">
        <authorList>
            <consortium name="DOE Joint Genome Institute"/>
            <person name="Kuo A."/>
            <person name="Tarkka M."/>
            <person name="Buscot F."/>
            <person name="Kohler A."/>
            <person name="Nagy L.G."/>
            <person name="Floudas D."/>
            <person name="Copeland A."/>
            <person name="Barry K.W."/>
            <person name="Cichocki N."/>
            <person name="Veneault-Fourrey C."/>
            <person name="LaButti K."/>
            <person name="Lindquist E.A."/>
            <person name="Lipzen A."/>
            <person name="Lundell T."/>
            <person name="Morin E."/>
            <person name="Murat C."/>
            <person name="Sun H."/>
            <person name="Tunlid A."/>
            <person name="Henrissat B."/>
            <person name="Grigoriev I.V."/>
            <person name="Hibbett D.S."/>
            <person name="Martin F."/>
            <person name="Nordberg H.P."/>
            <person name="Cantor M.N."/>
            <person name="Hua S.X."/>
        </authorList>
    </citation>
    <scope>NUCLEOTIDE SEQUENCE [LARGE SCALE GENOMIC DNA]</scope>
    <source>
        <strain evidence="3 4">F 1598</strain>
    </source>
</reference>
<dbReference type="AlphaFoldDB" id="A0A0C3GHA1"/>
<feature type="domain" description="DUF6535" evidence="2">
    <location>
        <begin position="40"/>
        <end position="119"/>
    </location>
</feature>
<sequence>MSWSPGNPEKFDSTRLIIKRRRLVKYLLSTDVSGPTAKVWALYVKQAEAGAKEEADSRNSHVDTLFVFAGLFAGVVSSFVIESRTTLQPNPEPILLANILSSLDKESWGFSDTHLASTTRAGAASVALFLFLLGLVIECLGDNAGIGWSILALVALTFIGYGVITILPWLFPGCPLRTPISEVGAILLQSQFWKQEPSSNGQSGRTGRHRPAVDAILKLWKGNSFVDAPSGQIGRDQPSVAKGAILKFWKEEPSDDILWMDILSWMLTNSVEVEGVEEGVKVFAAIELKGRVREGLDPRVPKTLCDRLNQCFKVASENIEDLERTDACLQPSYAGL</sequence>
<dbReference type="InParanoid" id="A0A0C3GHA1"/>
<keyword evidence="1" id="KW-1133">Transmembrane helix</keyword>
<evidence type="ECO:0000313" key="4">
    <source>
        <dbReference type="Proteomes" id="UP000054166"/>
    </source>
</evidence>
<dbReference type="OrthoDB" id="3221808at2759"/>
<organism evidence="3 4">
    <name type="scientific">Piloderma croceum (strain F 1598)</name>
    <dbReference type="NCBI Taxonomy" id="765440"/>
    <lineage>
        <taxon>Eukaryota</taxon>
        <taxon>Fungi</taxon>
        <taxon>Dikarya</taxon>
        <taxon>Basidiomycota</taxon>
        <taxon>Agaricomycotina</taxon>
        <taxon>Agaricomycetes</taxon>
        <taxon>Agaricomycetidae</taxon>
        <taxon>Atheliales</taxon>
        <taxon>Atheliaceae</taxon>
        <taxon>Piloderma</taxon>
    </lineage>
</organism>
<dbReference type="Pfam" id="PF20153">
    <property type="entry name" value="DUF6535"/>
    <property type="match status" value="1"/>
</dbReference>
<keyword evidence="1" id="KW-0812">Transmembrane</keyword>
<evidence type="ECO:0000256" key="1">
    <source>
        <dbReference type="SAM" id="Phobius"/>
    </source>
</evidence>
<dbReference type="EMBL" id="KN832974">
    <property type="protein sequence ID" value="KIM90006.1"/>
    <property type="molecule type" value="Genomic_DNA"/>
</dbReference>
<proteinExistence type="predicted"/>
<dbReference type="HOGENOM" id="CLU_826699_0_0_1"/>
<dbReference type="InterPro" id="IPR045338">
    <property type="entry name" value="DUF6535"/>
</dbReference>
<gene>
    <name evidence="3" type="ORF">PILCRDRAFT_2256</name>
</gene>